<feature type="compositionally biased region" description="Basic and acidic residues" evidence="1">
    <location>
        <begin position="1"/>
        <end position="10"/>
    </location>
</feature>
<keyword evidence="2" id="KW-1133">Transmembrane helix</keyword>
<keyword evidence="4" id="KW-1185">Reference proteome</keyword>
<evidence type="ECO:0000256" key="2">
    <source>
        <dbReference type="SAM" id="Phobius"/>
    </source>
</evidence>
<reference evidence="4" key="1">
    <citation type="journal article" date="2019" name="Int. J. Syst. Evol. Microbiol.">
        <title>The Global Catalogue of Microorganisms (GCM) 10K type strain sequencing project: providing services to taxonomists for standard genome sequencing and annotation.</title>
        <authorList>
            <consortium name="The Broad Institute Genomics Platform"/>
            <consortium name="The Broad Institute Genome Sequencing Center for Infectious Disease"/>
            <person name="Wu L."/>
            <person name="Ma J."/>
        </authorList>
    </citation>
    <scope>NUCLEOTIDE SEQUENCE [LARGE SCALE GENOMIC DNA]</scope>
    <source>
        <strain evidence="4">JCM 16916</strain>
    </source>
</reference>
<evidence type="ECO:0000256" key="1">
    <source>
        <dbReference type="SAM" id="MobiDB-lite"/>
    </source>
</evidence>
<keyword evidence="2" id="KW-0472">Membrane</keyword>
<proteinExistence type="predicted"/>
<feature type="transmembrane region" description="Helical" evidence="2">
    <location>
        <begin position="43"/>
        <end position="62"/>
    </location>
</feature>
<protein>
    <recommendedName>
        <fullName evidence="5">DUF4234 domain-containing protein</fullName>
    </recommendedName>
</protein>
<evidence type="ECO:0000313" key="3">
    <source>
        <dbReference type="EMBL" id="GAA3912672.1"/>
    </source>
</evidence>
<keyword evidence="2" id="KW-0812">Transmembrane</keyword>
<organism evidence="3 4">
    <name type="scientific">Luteimonas lutimaris</name>
    <dbReference type="NCBI Taxonomy" id="698645"/>
    <lineage>
        <taxon>Bacteria</taxon>
        <taxon>Pseudomonadati</taxon>
        <taxon>Pseudomonadota</taxon>
        <taxon>Gammaproteobacteria</taxon>
        <taxon>Lysobacterales</taxon>
        <taxon>Lysobacteraceae</taxon>
        <taxon>Luteimonas</taxon>
    </lineage>
</organism>
<feature type="transmembrane region" description="Helical" evidence="2">
    <location>
        <begin position="112"/>
        <end position="131"/>
    </location>
</feature>
<dbReference type="Proteomes" id="UP001501727">
    <property type="component" value="Unassembled WGS sequence"/>
</dbReference>
<sequence length="207" mass="23241">MHDGDADVRPQQDVYAPPRAPVGDVGRIRFDATRTAFHVVSLRKFWCLYLATFGLYQYFWLYRHWGQYRDWHREPLWPAARSIFPIFFMHALNRHVDDALRTSRTVHAWRPALSATMFVVLSIVSAIVGRVAARVDTMTQLDYLGIALLLPVGMAMAATQRAANAACQDPGGSANARLTAANWLWIVLGCLLWTLILIGLLAPVAPP</sequence>
<evidence type="ECO:0008006" key="5">
    <source>
        <dbReference type="Google" id="ProtNLM"/>
    </source>
</evidence>
<gene>
    <name evidence="3" type="ORF">GCM10022229_01640</name>
</gene>
<evidence type="ECO:0000313" key="4">
    <source>
        <dbReference type="Proteomes" id="UP001501727"/>
    </source>
</evidence>
<accession>A0ABP7M130</accession>
<name>A0ABP7M130_9GAMM</name>
<feature type="region of interest" description="Disordered" evidence="1">
    <location>
        <begin position="1"/>
        <end position="20"/>
    </location>
</feature>
<dbReference type="EMBL" id="BAAAZU010000001">
    <property type="protein sequence ID" value="GAA3912672.1"/>
    <property type="molecule type" value="Genomic_DNA"/>
</dbReference>
<comment type="caution">
    <text evidence="3">The sequence shown here is derived from an EMBL/GenBank/DDBJ whole genome shotgun (WGS) entry which is preliminary data.</text>
</comment>
<feature type="transmembrane region" description="Helical" evidence="2">
    <location>
        <begin position="183"/>
        <end position="205"/>
    </location>
</feature>
<feature type="transmembrane region" description="Helical" evidence="2">
    <location>
        <begin position="143"/>
        <end position="163"/>
    </location>
</feature>